<reference evidence="3" key="1">
    <citation type="submission" date="2018-10" db="EMBL/GenBank/DDBJ databases">
        <authorList>
            <person name="Peiro R."/>
            <person name="Begona"/>
            <person name="Cbmso G."/>
            <person name="Lopez M."/>
            <person name="Gonzalez S."/>
            <person name="Sacristan E."/>
            <person name="Castillo E."/>
        </authorList>
    </citation>
    <scope>NUCLEOTIDE SEQUENCE [LARGE SCALE GENOMIC DNA]</scope>
</reference>
<organism evidence="2 3">
    <name type="scientific">Rhodoplanes serenus</name>
    <dbReference type="NCBI Taxonomy" id="200615"/>
    <lineage>
        <taxon>Bacteria</taxon>
        <taxon>Pseudomonadati</taxon>
        <taxon>Pseudomonadota</taxon>
        <taxon>Alphaproteobacteria</taxon>
        <taxon>Hyphomicrobiales</taxon>
        <taxon>Nitrobacteraceae</taxon>
        <taxon>Rhodoplanes</taxon>
    </lineage>
</organism>
<dbReference type="PANTHER" id="PTHR43019:SF23">
    <property type="entry name" value="PROTEASE DO-LIKE 5, CHLOROPLASTIC"/>
    <property type="match status" value="1"/>
</dbReference>
<protein>
    <submittedName>
        <fullName evidence="2">Serine protease HhoB</fullName>
    </submittedName>
</protein>
<dbReference type="Gene3D" id="2.40.10.10">
    <property type="entry name" value="Trypsin-like serine proteases"/>
    <property type="match status" value="2"/>
</dbReference>
<evidence type="ECO:0000313" key="2">
    <source>
        <dbReference type="EMBL" id="VCU09303.1"/>
    </source>
</evidence>
<dbReference type="GO" id="GO:0006508">
    <property type="term" value="P:proteolysis"/>
    <property type="evidence" value="ECO:0007669"/>
    <property type="project" value="UniProtKB-KW"/>
</dbReference>
<accession>A0A447CVT6</accession>
<evidence type="ECO:0000256" key="1">
    <source>
        <dbReference type="SAM" id="MobiDB-lite"/>
    </source>
</evidence>
<keyword evidence="3" id="KW-1185">Reference proteome</keyword>
<feature type="region of interest" description="Disordered" evidence="1">
    <location>
        <begin position="204"/>
        <end position="230"/>
    </location>
</feature>
<dbReference type="EMBL" id="UWOC01000144">
    <property type="protein sequence ID" value="VCU09303.1"/>
    <property type="molecule type" value="Genomic_DNA"/>
</dbReference>
<dbReference type="InterPro" id="IPR001940">
    <property type="entry name" value="Peptidase_S1C"/>
</dbReference>
<dbReference type="InterPro" id="IPR009003">
    <property type="entry name" value="Peptidase_S1_PA"/>
</dbReference>
<dbReference type="RefSeq" id="WP_244601586.1">
    <property type="nucleotide sequence ID" value="NZ_UWOC01000144.1"/>
</dbReference>
<dbReference type="PANTHER" id="PTHR43019">
    <property type="entry name" value="SERINE ENDOPROTEASE DEGS"/>
    <property type="match status" value="1"/>
</dbReference>
<comment type="caution">
    <text evidence="2">The sequence shown here is derived from an EMBL/GenBank/DDBJ whole genome shotgun (WGS) entry which is preliminary data.</text>
</comment>
<gene>
    <name evidence="2" type="primary">hhoB</name>
    <name evidence="2" type="ORF">RHODGE_RHODGE_02477</name>
</gene>
<name>A0A447CVT6_9BRAD</name>
<keyword evidence="2" id="KW-0378">Hydrolase</keyword>
<proteinExistence type="predicted"/>
<feature type="region of interest" description="Disordered" evidence="1">
    <location>
        <begin position="1"/>
        <end position="25"/>
    </location>
</feature>
<feature type="compositionally biased region" description="Low complexity" evidence="1">
    <location>
        <begin position="1"/>
        <end position="14"/>
    </location>
</feature>
<dbReference type="InterPro" id="IPR043504">
    <property type="entry name" value="Peptidase_S1_PA_chymotrypsin"/>
</dbReference>
<dbReference type="PRINTS" id="PR00834">
    <property type="entry name" value="PROTEASES2C"/>
</dbReference>
<dbReference type="AlphaFoldDB" id="A0A447CVT6"/>
<dbReference type="GO" id="GO:0004252">
    <property type="term" value="F:serine-type endopeptidase activity"/>
    <property type="evidence" value="ECO:0007669"/>
    <property type="project" value="InterPro"/>
</dbReference>
<dbReference type="Proteomes" id="UP000289200">
    <property type="component" value="Unassembled WGS sequence"/>
</dbReference>
<dbReference type="SUPFAM" id="SSF50494">
    <property type="entry name" value="Trypsin-like serine proteases"/>
    <property type="match status" value="1"/>
</dbReference>
<dbReference type="Pfam" id="PF13365">
    <property type="entry name" value="Trypsin_2"/>
    <property type="match status" value="1"/>
</dbReference>
<evidence type="ECO:0000313" key="3">
    <source>
        <dbReference type="Proteomes" id="UP000289200"/>
    </source>
</evidence>
<sequence>MVHRNAVSVAASPATRPPRSRRPGATLGATLRATGTAALLALGALLTLAGTAPAAAEGGLAIEKLFGTVRGWQVGFSSSVGGCVAAATYRDETTVWIGFGDESSPYIAFTNPKWRSIQVKSGYDLRIETRRTIWNGRFYGFDRGTEKGIFTTDLKAEFLGEFADSAGIKVVLNRAVIAQLSLDGSRAALGAIITCQKSFLEAAAKGGTTPERSDRGREEAEDGGSKSGTGFFVSKDGHVLTNQHVVEGCRRVKIAAVGQKSAGADIVARDKINDLALLKTTAVPIVVPGFRAQPRLGEPVSVFGFPLSEILSSSGNFTIGSVTALAGLGDDTRMVQISAPVQPGNSGGPLIDKYGNVIGVIVSKLNALGVAAATRDIAQNVNFAIKAAIALNFLAANGVVPAEASTTREIPPEAAAELAKTFTVRITCD</sequence>
<keyword evidence="2" id="KW-0645">Protease</keyword>